<keyword evidence="2" id="KW-1185">Reference proteome</keyword>
<dbReference type="InterPro" id="IPR023198">
    <property type="entry name" value="PGP-like_dom2"/>
</dbReference>
<dbReference type="EMBL" id="JAATVY010000022">
    <property type="protein sequence ID" value="NJC72884.1"/>
    <property type="molecule type" value="Genomic_DNA"/>
</dbReference>
<comment type="caution">
    <text evidence="1">The sequence shown here is derived from an EMBL/GenBank/DDBJ whole genome shotgun (WGS) entry which is preliminary data.</text>
</comment>
<proteinExistence type="predicted"/>
<accession>A0ABX0Y3C4</accession>
<gene>
    <name evidence="1" type="ORF">HC031_24645</name>
</gene>
<dbReference type="Gene3D" id="1.10.150.240">
    <property type="entry name" value="Putative phosphatase, domain 2"/>
    <property type="match status" value="1"/>
</dbReference>
<dbReference type="Proteomes" id="UP000722989">
    <property type="component" value="Unassembled WGS sequence"/>
</dbReference>
<dbReference type="SFLD" id="SFLDS00003">
    <property type="entry name" value="Haloacid_Dehalogenase"/>
    <property type="match status" value="1"/>
</dbReference>
<dbReference type="InterPro" id="IPR036412">
    <property type="entry name" value="HAD-like_sf"/>
</dbReference>
<dbReference type="NCBIfam" id="TIGR01509">
    <property type="entry name" value="HAD-SF-IA-v3"/>
    <property type="match status" value="1"/>
</dbReference>
<protein>
    <submittedName>
        <fullName evidence="1">HAD family phosphatase</fullName>
    </submittedName>
</protein>
<dbReference type="RefSeq" id="WP_167927784.1">
    <property type="nucleotide sequence ID" value="NZ_JAATVY010000022.1"/>
</dbReference>
<dbReference type="SFLD" id="SFLDG01135">
    <property type="entry name" value="C1.5.6:_HAD__Beta-PGM__Phospha"/>
    <property type="match status" value="1"/>
</dbReference>
<name>A0ABX0Y3C4_9ACTN</name>
<sequence length="220" mass="23207">MTDAVVFDLDGVLIDSEPVWEQVRRAYVAEAGGRWLPDSQQRLMGMSTLEWARYLSADLGVGRPPEVVAADVIDRMARRYAQELPLLPGAVEAVHRVGERWPLGLASSSPARLIGTVLEATGLTNRFAVAMSTEEVPRGKPAPDVYLAVAGRLGVAPGTCVAVEDSSNGLRAAHAAGMRVVAIPHPAYPPQPDALALADLVLGGLDELTVEALSGTGRPA</sequence>
<dbReference type="Gene3D" id="3.40.50.1000">
    <property type="entry name" value="HAD superfamily/HAD-like"/>
    <property type="match status" value="1"/>
</dbReference>
<reference evidence="1 2" key="1">
    <citation type="submission" date="2020-03" db="EMBL/GenBank/DDBJ databases">
        <title>WGS of the type strain of Planosporangium spp.</title>
        <authorList>
            <person name="Thawai C."/>
        </authorList>
    </citation>
    <scope>NUCLEOTIDE SEQUENCE [LARGE SCALE GENOMIC DNA]</scope>
    <source>
        <strain evidence="1 2">TBRC 5610</strain>
    </source>
</reference>
<dbReference type="PANTHER" id="PTHR18901:SF38">
    <property type="entry name" value="PSEUDOURIDINE-5'-PHOSPHATASE"/>
    <property type="match status" value="1"/>
</dbReference>
<dbReference type="Pfam" id="PF00702">
    <property type="entry name" value="Hydrolase"/>
    <property type="match status" value="1"/>
</dbReference>
<dbReference type="InterPro" id="IPR006439">
    <property type="entry name" value="HAD-SF_hydro_IA"/>
</dbReference>
<dbReference type="SFLD" id="SFLDG01129">
    <property type="entry name" value="C1.5:_HAD__Beta-PGM__Phosphata"/>
    <property type="match status" value="1"/>
</dbReference>
<dbReference type="SUPFAM" id="SSF56784">
    <property type="entry name" value="HAD-like"/>
    <property type="match status" value="1"/>
</dbReference>
<evidence type="ECO:0000313" key="1">
    <source>
        <dbReference type="EMBL" id="NJC72884.1"/>
    </source>
</evidence>
<dbReference type="InterPro" id="IPR023214">
    <property type="entry name" value="HAD_sf"/>
</dbReference>
<organism evidence="1 2">
    <name type="scientific">Planosporangium thailandense</name>
    <dbReference type="NCBI Taxonomy" id="765197"/>
    <lineage>
        <taxon>Bacteria</taxon>
        <taxon>Bacillati</taxon>
        <taxon>Actinomycetota</taxon>
        <taxon>Actinomycetes</taxon>
        <taxon>Micromonosporales</taxon>
        <taxon>Micromonosporaceae</taxon>
        <taxon>Planosporangium</taxon>
    </lineage>
</organism>
<dbReference type="PANTHER" id="PTHR18901">
    <property type="entry name" value="2-DEOXYGLUCOSE-6-PHOSPHATE PHOSPHATASE 2"/>
    <property type="match status" value="1"/>
</dbReference>
<evidence type="ECO:0000313" key="2">
    <source>
        <dbReference type="Proteomes" id="UP000722989"/>
    </source>
</evidence>